<feature type="transmembrane region" description="Helical" evidence="2">
    <location>
        <begin position="111"/>
        <end position="131"/>
    </location>
</feature>
<feature type="transmembrane region" description="Helical" evidence="2">
    <location>
        <begin position="614"/>
        <end position="633"/>
    </location>
</feature>
<keyword evidence="2" id="KW-0812">Transmembrane</keyword>
<feature type="transmembrane region" description="Helical" evidence="2">
    <location>
        <begin position="216"/>
        <end position="236"/>
    </location>
</feature>
<evidence type="ECO:0000313" key="4">
    <source>
        <dbReference type="Proteomes" id="UP000196594"/>
    </source>
</evidence>
<dbReference type="InterPro" id="IPR019286">
    <property type="entry name" value="DUF2339_TM"/>
</dbReference>
<feature type="transmembrane region" description="Helical" evidence="2">
    <location>
        <begin position="514"/>
        <end position="535"/>
    </location>
</feature>
<proteinExistence type="predicted"/>
<sequence length="693" mass="78147">MERDSEMLERIAALEQELRLLKTEVQHLKQHAKVEQVVPVKTETVKPVVREKLSVPNTVAVPKEDPIPEKEKRSLEELFTRALPRIFTVILVLGVLWGLKLVSDYGFLSDSVKIIAGFVLSIGLGACAYYMEKKQKGSRVVALSLYGGAFIVGILTTAAGAILYDVLSLYVALIFALLYIVYGVFISFIKGNEALTVLVVFTSLLLPYLLEYMQFSGIIIGIFIVLLFAVLQIVIWKHTQRKALYIGTVFSVLALAVVSIFHDERLVFFAFAIIAVFSLFLVSFLRLYSSNSKVHASLLFTFTVIVLSLVNGILSREQTPLLIALILFLTIVAGALYIVFKRADRLLIDMFGTLSAIVLLNIITQLNISSEMTLLLMIVVTFGGLVVAVKHAILFMKWVKGITFTVLAFFVLMFYEVEPFFSLKHLNIVLVIAMLVVLYKVLLLYKGAPVEEKKRLFKLEDIYPSLLYLVGLLYIWKLDWAYMPQHYTTFLAFSVIAFAFAAVLIVKRDIAGQLLPWLAAGVYGIAGLVLLSTVWVDDRAVIVALIVRILYFALLWAIIADSWEQGWIYKNYKTFFSRYTEQLTIASMIISIIWIFSITNFMNFHDLINWSSAVILNTVFIFIFACLALFLAARRNYSNLKMVGIGLLFFGIIKMIFFDLSELDILIRSISFIIIGAIGLVISNKLLGKEKEE</sequence>
<gene>
    <name evidence="3" type="ORF">CBM15_18855</name>
</gene>
<feature type="transmembrane region" description="Helical" evidence="2">
    <location>
        <begin position="82"/>
        <end position="99"/>
    </location>
</feature>
<feature type="transmembrane region" description="Helical" evidence="2">
    <location>
        <begin position="583"/>
        <end position="602"/>
    </location>
</feature>
<evidence type="ECO:0000256" key="2">
    <source>
        <dbReference type="SAM" id="Phobius"/>
    </source>
</evidence>
<feature type="transmembrane region" description="Helical" evidence="2">
    <location>
        <begin position="294"/>
        <end position="314"/>
    </location>
</feature>
<accession>A0ABX3ZCX8</accession>
<feature type="transmembrane region" description="Helical" evidence="2">
    <location>
        <begin position="489"/>
        <end position="507"/>
    </location>
</feature>
<evidence type="ECO:0008006" key="5">
    <source>
        <dbReference type="Google" id="ProtNLM"/>
    </source>
</evidence>
<protein>
    <recommendedName>
        <fullName evidence="5">DUF2339 domain-containing protein</fullName>
    </recommendedName>
</protein>
<feature type="transmembrane region" description="Helical" evidence="2">
    <location>
        <begin position="346"/>
        <end position="366"/>
    </location>
</feature>
<dbReference type="Proteomes" id="UP000196594">
    <property type="component" value="Unassembled WGS sequence"/>
</dbReference>
<feature type="transmembrane region" description="Helical" evidence="2">
    <location>
        <begin position="267"/>
        <end position="287"/>
    </location>
</feature>
<organism evidence="3 4">
    <name type="scientific">Solibacillus kalamii</name>
    <dbReference type="NCBI Taxonomy" id="1748298"/>
    <lineage>
        <taxon>Bacteria</taxon>
        <taxon>Bacillati</taxon>
        <taxon>Bacillota</taxon>
        <taxon>Bacilli</taxon>
        <taxon>Bacillales</taxon>
        <taxon>Caryophanaceae</taxon>
        <taxon>Solibacillus</taxon>
    </lineage>
</organism>
<feature type="coiled-coil region" evidence="1">
    <location>
        <begin position="4"/>
        <end position="31"/>
    </location>
</feature>
<dbReference type="RefSeq" id="WP_087618662.1">
    <property type="nucleotide sequence ID" value="NZ_JAFBEY010000020.1"/>
</dbReference>
<feature type="transmembrane region" description="Helical" evidence="2">
    <location>
        <begin position="427"/>
        <end position="445"/>
    </location>
</feature>
<comment type="caution">
    <text evidence="3">The sequence shown here is derived from an EMBL/GenBank/DDBJ whole genome shotgun (WGS) entry which is preliminary data.</text>
</comment>
<keyword evidence="2" id="KW-0472">Membrane</keyword>
<name>A0ABX3ZCX8_9BACL</name>
<dbReference type="Pfam" id="PF10101">
    <property type="entry name" value="DUF2339"/>
    <property type="match status" value="1"/>
</dbReference>
<feature type="transmembrane region" description="Helical" evidence="2">
    <location>
        <begin position="666"/>
        <end position="687"/>
    </location>
</feature>
<keyword evidence="4" id="KW-1185">Reference proteome</keyword>
<feature type="transmembrane region" description="Helical" evidence="2">
    <location>
        <begin position="194"/>
        <end position="210"/>
    </location>
</feature>
<feature type="transmembrane region" description="Helical" evidence="2">
    <location>
        <begin position="243"/>
        <end position="261"/>
    </location>
</feature>
<keyword evidence="1" id="KW-0175">Coiled coil</keyword>
<reference evidence="3 4" key="1">
    <citation type="journal article" date="2017" name="Int. J. Syst. Evol. Microbiol.">
        <title>Solibacillus kalamii sp. nov., isolated from a high-efficiency particulate arrestance filter system used in the International Space Station.</title>
        <authorList>
            <person name="Checinska Sielaff A."/>
            <person name="Kumar R.M."/>
            <person name="Pal D."/>
            <person name="Mayilraj S."/>
            <person name="Venkateswaran K."/>
        </authorList>
    </citation>
    <scope>NUCLEOTIDE SEQUENCE [LARGE SCALE GENOMIC DNA]</scope>
    <source>
        <strain evidence="3 4">ISSFR-015</strain>
    </source>
</reference>
<keyword evidence="2" id="KW-1133">Transmembrane helix</keyword>
<feature type="transmembrane region" description="Helical" evidence="2">
    <location>
        <begin position="320"/>
        <end position="339"/>
    </location>
</feature>
<feature type="transmembrane region" description="Helical" evidence="2">
    <location>
        <begin position="398"/>
        <end position="415"/>
    </location>
</feature>
<dbReference type="PANTHER" id="PTHR38434:SF1">
    <property type="entry name" value="BLL2549 PROTEIN"/>
    <property type="match status" value="1"/>
</dbReference>
<dbReference type="EMBL" id="NHNT01000021">
    <property type="protein sequence ID" value="OUZ37277.1"/>
    <property type="molecule type" value="Genomic_DNA"/>
</dbReference>
<feature type="transmembrane region" description="Helical" evidence="2">
    <location>
        <begin position="541"/>
        <end position="563"/>
    </location>
</feature>
<feature type="transmembrane region" description="Helical" evidence="2">
    <location>
        <begin position="640"/>
        <end position="660"/>
    </location>
</feature>
<feature type="transmembrane region" description="Helical" evidence="2">
    <location>
        <begin position="372"/>
        <end position="389"/>
    </location>
</feature>
<feature type="transmembrane region" description="Helical" evidence="2">
    <location>
        <begin position="170"/>
        <end position="189"/>
    </location>
</feature>
<feature type="transmembrane region" description="Helical" evidence="2">
    <location>
        <begin position="143"/>
        <end position="164"/>
    </location>
</feature>
<feature type="transmembrane region" description="Helical" evidence="2">
    <location>
        <begin position="466"/>
        <end position="483"/>
    </location>
</feature>
<evidence type="ECO:0000256" key="1">
    <source>
        <dbReference type="SAM" id="Coils"/>
    </source>
</evidence>
<evidence type="ECO:0000313" key="3">
    <source>
        <dbReference type="EMBL" id="OUZ37277.1"/>
    </source>
</evidence>
<dbReference type="PANTHER" id="PTHR38434">
    <property type="entry name" value="BLL2549 PROTEIN"/>
    <property type="match status" value="1"/>
</dbReference>